<reference evidence="13 14" key="1">
    <citation type="submission" date="2022-05" db="EMBL/GenBank/DDBJ databases">
        <authorList>
            <person name="Park J.-S."/>
        </authorList>
    </citation>
    <scope>NUCLEOTIDE SEQUENCE [LARGE SCALE GENOMIC DNA]</scope>
    <source>
        <strain evidence="13 14">2012CJ34-2</strain>
    </source>
</reference>
<comment type="subcellular location">
    <subcellularLocation>
        <location evidence="1">Cell inner membrane</location>
        <topology evidence="1">Multi-pass membrane protein</topology>
    </subcellularLocation>
</comment>
<dbReference type="RefSeq" id="WP_249701300.1">
    <property type="nucleotide sequence ID" value="NZ_JAMFLX010000029.1"/>
</dbReference>
<comment type="function">
    <text evidence="9">Required for the biogenesis of c-type cytochromes. Possible subunit of a heme lyase.</text>
</comment>
<dbReference type="PANTHER" id="PTHR43653:SF1">
    <property type="entry name" value="CYTOCHROME C-TYPE BIOGENESIS PROTEIN CCMF"/>
    <property type="match status" value="1"/>
</dbReference>
<dbReference type="InterPro" id="IPR032523">
    <property type="entry name" value="CcmF_C"/>
</dbReference>
<evidence type="ECO:0000256" key="10">
    <source>
        <dbReference type="SAM" id="Phobius"/>
    </source>
</evidence>
<proteinExistence type="inferred from homology"/>
<feature type="domain" description="Cytochrome c-type biogenesis protein CcmF C-terminal" evidence="12">
    <location>
        <begin position="342"/>
        <end position="604"/>
    </location>
</feature>
<keyword evidence="6" id="KW-0201">Cytochrome c-type biogenesis</keyword>
<evidence type="ECO:0000256" key="4">
    <source>
        <dbReference type="ARBA" id="ARBA00022519"/>
    </source>
</evidence>
<comment type="similarity">
    <text evidence="2">Belongs to the CcmF/CycK/Ccl1/NrfE/CcsA family.</text>
</comment>
<dbReference type="Pfam" id="PF01578">
    <property type="entry name" value="Cytochrom_C_asm"/>
    <property type="match status" value="1"/>
</dbReference>
<name>A0ABT0PJW3_9GAMM</name>
<keyword evidence="14" id="KW-1185">Reference proteome</keyword>
<dbReference type="EMBL" id="JAMFLX010000029">
    <property type="protein sequence ID" value="MCL6271665.1"/>
    <property type="molecule type" value="Genomic_DNA"/>
</dbReference>
<feature type="transmembrane region" description="Helical" evidence="10">
    <location>
        <begin position="347"/>
        <end position="366"/>
    </location>
</feature>
<feature type="transmembrane region" description="Helical" evidence="10">
    <location>
        <begin position="6"/>
        <end position="26"/>
    </location>
</feature>
<keyword evidence="8 10" id="KW-0472">Membrane</keyword>
<evidence type="ECO:0000256" key="3">
    <source>
        <dbReference type="ARBA" id="ARBA00022475"/>
    </source>
</evidence>
<dbReference type="PANTHER" id="PTHR43653">
    <property type="entry name" value="CYTOCHROME C ASSEMBLY PROTEIN-RELATED"/>
    <property type="match status" value="1"/>
</dbReference>
<feature type="transmembrane region" description="Helical" evidence="10">
    <location>
        <begin position="96"/>
        <end position="112"/>
    </location>
</feature>
<evidence type="ECO:0000256" key="9">
    <source>
        <dbReference type="ARBA" id="ARBA00037230"/>
    </source>
</evidence>
<feature type="transmembrane region" description="Helical" evidence="10">
    <location>
        <begin position="248"/>
        <end position="264"/>
    </location>
</feature>
<feature type="transmembrane region" description="Helical" evidence="10">
    <location>
        <begin position="308"/>
        <end position="326"/>
    </location>
</feature>
<sequence length="637" mass="70114">MAAIIGNSLLVLAAIASLVLVLQPVVIHRMHWQNSSSFTASLALIHFLGLVAALAVLLYSMVTLDLSLLYVEEHNSARLPMLYRVTGTWGGHEGSLLLWITIFSGWSLYFWFTSKRLDLRLRVTTLAISALISLAFLFLLALKPPFATTEVISEDGRGLNPLLQDVGLAIHPPALYCGYGGISIVFSLIMAALWLKLPLKNWYRETRNKTLTAWGWLTLGIALGSWWAYRELGWGGWWFWDPVENASLMPWLALTALLHALILSKRNLQAGKAIVSLIVLSQMMMIIGMFIVRSGILSSVHSFTSAPSLGISIITFVLAVAAGGYLSLVVRPPVEHNATASYQRPDFIIISVILVLVLACLTVLLGTMYPLILSALDIGKISVGPAYFNTFIVPMVLALGCLLIFNNFIRGMKELPFWVLAAATVATLVSISVIGSIDYLAISSLSVAFLVFASGLREMFKTGYRNSQLAHLGLALAIAGGTLTERGSLISETRLWADDQTELGSFIFEFSGTTPVMGPNYVADLGFFNVTRNNQSIASIHPEKRFFPYFGQVLAETDQHSMLQQDFYIALGEPFGDGSWAVRLKVIPYISLLWLGAFFMVIACFHFSQRIVGTIKMLLSNIQHLFSPGHNRSGERV</sequence>
<dbReference type="PRINTS" id="PR01411">
    <property type="entry name" value="CCMFBIOGNSIS"/>
</dbReference>
<protein>
    <submittedName>
        <fullName evidence="13">Cytochrome c biogenesis protein CcsA</fullName>
    </submittedName>
</protein>
<feature type="transmembrane region" description="Helical" evidence="10">
    <location>
        <begin position="211"/>
        <end position="228"/>
    </location>
</feature>
<feature type="transmembrane region" description="Helical" evidence="10">
    <location>
        <begin position="124"/>
        <end position="142"/>
    </location>
</feature>
<feature type="transmembrane region" description="Helical" evidence="10">
    <location>
        <begin position="386"/>
        <end position="405"/>
    </location>
</feature>
<dbReference type="InterPro" id="IPR003567">
    <property type="entry name" value="Cyt_c_biogenesis"/>
</dbReference>
<gene>
    <name evidence="13" type="primary">ccsA</name>
    <name evidence="13" type="ORF">M3P05_17240</name>
</gene>
<accession>A0ABT0PJW3</accession>
<evidence type="ECO:0000256" key="7">
    <source>
        <dbReference type="ARBA" id="ARBA00022989"/>
    </source>
</evidence>
<keyword evidence="3" id="KW-1003">Cell membrane</keyword>
<dbReference type="InterPro" id="IPR002541">
    <property type="entry name" value="Cyt_c_assembly"/>
</dbReference>
<evidence type="ECO:0000256" key="6">
    <source>
        <dbReference type="ARBA" id="ARBA00022748"/>
    </source>
</evidence>
<feature type="transmembrane region" description="Helical" evidence="10">
    <location>
        <begin position="440"/>
        <end position="457"/>
    </location>
</feature>
<evidence type="ECO:0000256" key="1">
    <source>
        <dbReference type="ARBA" id="ARBA00004429"/>
    </source>
</evidence>
<dbReference type="Pfam" id="PF16327">
    <property type="entry name" value="CcmF_C"/>
    <property type="match status" value="1"/>
</dbReference>
<feature type="transmembrane region" description="Helical" evidence="10">
    <location>
        <begin position="273"/>
        <end position="296"/>
    </location>
</feature>
<feature type="transmembrane region" description="Helical" evidence="10">
    <location>
        <begin position="178"/>
        <end position="199"/>
    </location>
</feature>
<evidence type="ECO:0000256" key="8">
    <source>
        <dbReference type="ARBA" id="ARBA00023136"/>
    </source>
</evidence>
<feature type="transmembrane region" description="Helical" evidence="10">
    <location>
        <begin position="38"/>
        <end position="62"/>
    </location>
</feature>
<evidence type="ECO:0000313" key="14">
    <source>
        <dbReference type="Proteomes" id="UP001203338"/>
    </source>
</evidence>
<evidence type="ECO:0000259" key="11">
    <source>
        <dbReference type="Pfam" id="PF01578"/>
    </source>
</evidence>
<comment type="caution">
    <text evidence="13">The sequence shown here is derived from an EMBL/GenBank/DDBJ whole genome shotgun (WGS) entry which is preliminary data.</text>
</comment>
<keyword evidence="7 10" id="KW-1133">Transmembrane helix</keyword>
<feature type="transmembrane region" description="Helical" evidence="10">
    <location>
        <begin position="417"/>
        <end position="434"/>
    </location>
</feature>
<evidence type="ECO:0000259" key="12">
    <source>
        <dbReference type="Pfam" id="PF16327"/>
    </source>
</evidence>
<keyword evidence="4" id="KW-0997">Cell inner membrane</keyword>
<dbReference type="InterPro" id="IPR003568">
    <property type="entry name" value="Cyt_c_biogenesis_CcmF"/>
</dbReference>
<organism evidence="13 14">
    <name type="scientific">Parendozoicomonas callyspongiae</name>
    <dbReference type="NCBI Taxonomy" id="2942213"/>
    <lineage>
        <taxon>Bacteria</taxon>
        <taxon>Pseudomonadati</taxon>
        <taxon>Pseudomonadota</taxon>
        <taxon>Gammaproteobacteria</taxon>
        <taxon>Oceanospirillales</taxon>
        <taxon>Endozoicomonadaceae</taxon>
        <taxon>Parendozoicomonas</taxon>
    </lineage>
</organism>
<feature type="domain" description="Cytochrome c assembly protein" evidence="11">
    <location>
        <begin position="89"/>
        <end position="294"/>
    </location>
</feature>
<feature type="transmembrane region" description="Helical" evidence="10">
    <location>
        <begin position="469"/>
        <end position="489"/>
    </location>
</feature>
<evidence type="ECO:0000313" key="13">
    <source>
        <dbReference type="EMBL" id="MCL6271665.1"/>
    </source>
</evidence>
<evidence type="ECO:0000256" key="2">
    <source>
        <dbReference type="ARBA" id="ARBA00009186"/>
    </source>
</evidence>
<feature type="transmembrane region" description="Helical" evidence="10">
    <location>
        <begin position="586"/>
        <end position="607"/>
    </location>
</feature>
<keyword evidence="5 10" id="KW-0812">Transmembrane</keyword>
<dbReference type="PRINTS" id="PR01410">
    <property type="entry name" value="CCBIOGENESIS"/>
</dbReference>
<dbReference type="Proteomes" id="UP001203338">
    <property type="component" value="Unassembled WGS sequence"/>
</dbReference>
<evidence type="ECO:0000256" key="5">
    <source>
        <dbReference type="ARBA" id="ARBA00022692"/>
    </source>
</evidence>